<dbReference type="RefSeq" id="WP_095894646.1">
    <property type="nucleotide sequence ID" value="NZ_BOPJ01000002.1"/>
</dbReference>
<keyword evidence="5" id="KW-1185">Reference proteome</keyword>
<name>A0A250FWA6_9FLAO</name>
<sequence length="135" mass="15656">MTAKNTYTFFTIFCVVGWGWLIISFLTHKSDVGLTVCMSKHITDIPCPSCGTTRSVVSFFEGNFVKSFYLNPLGILASLFLLIAPLVLLYDLVFRKTLFYQMYIKLEEYLKKAYVYIPLIFLILLNWIWNIQKGL</sequence>
<keyword evidence="1" id="KW-0472">Membrane</keyword>
<dbReference type="Pfam" id="PF10825">
    <property type="entry name" value="DUF2752"/>
    <property type="match status" value="1"/>
</dbReference>
<organism evidence="2 4">
    <name type="scientific">Capnocytophaga stomatis</name>
    <dbReference type="NCBI Taxonomy" id="1848904"/>
    <lineage>
        <taxon>Bacteria</taxon>
        <taxon>Pseudomonadati</taxon>
        <taxon>Bacteroidota</taxon>
        <taxon>Flavobacteriia</taxon>
        <taxon>Flavobacteriales</taxon>
        <taxon>Flavobacteriaceae</taxon>
        <taxon>Capnocytophaga</taxon>
    </lineage>
</organism>
<feature type="transmembrane region" description="Helical" evidence="1">
    <location>
        <begin position="7"/>
        <end position="26"/>
    </location>
</feature>
<feature type="transmembrane region" description="Helical" evidence="1">
    <location>
        <begin position="113"/>
        <end position="129"/>
    </location>
</feature>
<dbReference type="Proteomes" id="UP000217348">
    <property type="component" value="Chromosome"/>
</dbReference>
<keyword evidence="1" id="KW-0812">Transmembrane</keyword>
<dbReference type="InterPro" id="IPR021215">
    <property type="entry name" value="DUF2752"/>
</dbReference>
<evidence type="ECO:0000313" key="4">
    <source>
        <dbReference type="Proteomes" id="UP000217348"/>
    </source>
</evidence>
<evidence type="ECO:0000313" key="2">
    <source>
        <dbReference type="EMBL" id="ATA88368.1"/>
    </source>
</evidence>
<accession>A0A250FWA6</accession>
<dbReference type="EMBL" id="CP022387">
    <property type="protein sequence ID" value="ATA88368.1"/>
    <property type="molecule type" value="Genomic_DNA"/>
</dbReference>
<reference evidence="3 5" key="1">
    <citation type="journal article" date="2016" name="Sci. Rep.">
        <title>Whole genome sequencing identifies a novel species of the genus Capnocytophaga isolated from dog and cat bite wounds in humans.</title>
        <authorList>
            <person name="Zangenah S."/>
            <person name="Abbasi N."/>
            <person name="Andersson A.F."/>
            <person name="Bergman P."/>
        </authorList>
    </citation>
    <scope>NUCLEOTIDE SEQUENCE [LARGE SCALE GENOMIC DNA]</scope>
    <source>
        <strain evidence="3 5">W5</strain>
    </source>
</reference>
<dbReference type="AlphaFoldDB" id="A0A250FWA6"/>
<evidence type="ECO:0000313" key="3">
    <source>
        <dbReference type="EMBL" id="MFK8292644.1"/>
    </source>
</evidence>
<reference evidence="4" key="3">
    <citation type="submission" date="2017-06" db="EMBL/GenBank/DDBJ databases">
        <title>Capnocytophaga spp. assemblies.</title>
        <authorList>
            <person name="Gulvik C.A."/>
        </authorList>
    </citation>
    <scope>NUCLEOTIDE SEQUENCE [LARGE SCALE GENOMIC DNA]</scope>
    <source>
        <strain evidence="4">H2177</strain>
    </source>
</reference>
<gene>
    <name evidence="3" type="ORF">ACI76L_02505</name>
    <name evidence="2" type="ORF">CGC58_00625</name>
</gene>
<evidence type="ECO:0000313" key="5">
    <source>
        <dbReference type="Proteomes" id="UP001622370"/>
    </source>
</evidence>
<feature type="transmembrane region" description="Helical" evidence="1">
    <location>
        <begin position="73"/>
        <end position="93"/>
    </location>
</feature>
<proteinExistence type="predicted"/>
<keyword evidence="1" id="KW-1133">Transmembrane helix</keyword>
<dbReference type="KEGG" id="csto:CGC58_00625"/>
<dbReference type="OrthoDB" id="9815897at2"/>
<dbReference type="Proteomes" id="UP001622370">
    <property type="component" value="Unassembled WGS sequence"/>
</dbReference>
<reference evidence="3" key="4">
    <citation type="submission" date="2024-10" db="EMBL/GenBank/DDBJ databases">
        <authorList>
            <person name="Bergman P."/>
            <person name="Andersson A.F."/>
            <person name="Zangenah S."/>
            <person name="Abbasi N."/>
        </authorList>
    </citation>
    <scope>NUCLEOTIDE SEQUENCE</scope>
    <source>
        <strain evidence="3">W5</strain>
    </source>
</reference>
<protein>
    <submittedName>
        <fullName evidence="3">DUF2752 domain-containing protein</fullName>
    </submittedName>
</protein>
<dbReference type="EMBL" id="JBJGWJ010000001">
    <property type="protein sequence ID" value="MFK8292644.1"/>
    <property type="molecule type" value="Genomic_DNA"/>
</dbReference>
<reference evidence="2" key="2">
    <citation type="journal article" date="2017" name="Genome Announc.">
        <title>Twelve Complete Reference Genomes of Clinical Isolates in the Capnocytophaga Genus.</title>
        <authorList>
            <person name="Villarma A."/>
            <person name="Gulvik C.A."/>
            <person name="Rowe L.A."/>
            <person name="Sheth M."/>
            <person name="Juieng P."/>
            <person name="Nicholson A.C."/>
            <person name="Loparev V.N."/>
            <person name="McQuiston J.R."/>
        </authorList>
    </citation>
    <scope>NUCLEOTIDE SEQUENCE</scope>
    <source>
        <strain evidence="2">H2177</strain>
    </source>
</reference>
<evidence type="ECO:0000256" key="1">
    <source>
        <dbReference type="SAM" id="Phobius"/>
    </source>
</evidence>